<dbReference type="Proteomes" id="UP000800200">
    <property type="component" value="Unassembled WGS sequence"/>
</dbReference>
<dbReference type="GO" id="GO:0016787">
    <property type="term" value="F:hydrolase activity"/>
    <property type="evidence" value="ECO:0007669"/>
    <property type="project" value="UniProtKB-KW"/>
</dbReference>
<feature type="domain" description="DNA2/NAM7 helicase helicase" evidence="2">
    <location>
        <begin position="294"/>
        <end position="672"/>
    </location>
</feature>
<keyword evidence="5" id="KW-0378">Hydrolase</keyword>
<keyword evidence="1" id="KW-0067">ATP-binding</keyword>
<dbReference type="InterPro" id="IPR041679">
    <property type="entry name" value="DNA2/NAM7-like_C"/>
</dbReference>
<evidence type="ECO:0000313" key="6">
    <source>
        <dbReference type="Proteomes" id="UP000800200"/>
    </source>
</evidence>
<dbReference type="OrthoDB" id="409395at2759"/>
<feature type="domain" description="ZNFX1" evidence="4">
    <location>
        <begin position="112"/>
        <end position="217"/>
    </location>
</feature>
<keyword evidence="6" id="KW-1185">Reference proteome</keyword>
<feature type="domain" description="DNA2/NAM7 helicase-like C-terminal" evidence="3">
    <location>
        <begin position="686"/>
        <end position="875"/>
    </location>
</feature>
<keyword evidence="1" id="KW-0347">Helicase</keyword>
<dbReference type="InterPro" id="IPR045055">
    <property type="entry name" value="DNA2/NAM7-like"/>
</dbReference>
<gene>
    <name evidence="5" type="ORF">K469DRAFT_741579</name>
</gene>
<dbReference type="FunFam" id="3.40.50.300:FF:001366">
    <property type="entry name" value="ATP binding protein, putative"/>
    <property type="match status" value="1"/>
</dbReference>
<evidence type="ECO:0000259" key="2">
    <source>
        <dbReference type="Pfam" id="PF13086"/>
    </source>
</evidence>
<dbReference type="PANTHER" id="PTHR10887">
    <property type="entry name" value="DNA2/NAM7 HELICASE FAMILY"/>
    <property type="match status" value="1"/>
</dbReference>
<dbReference type="Pfam" id="PF13087">
    <property type="entry name" value="AAA_12"/>
    <property type="match status" value="1"/>
</dbReference>
<dbReference type="CDD" id="cd18808">
    <property type="entry name" value="SF1_C_Upf1"/>
    <property type="match status" value="1"/>
</dbReference>
<evidence type="ECO:0000256" key="1">
    <source>
        <dbReference type="ARBA" id="ARBA00022806"/>
    </source>
</evidence>
<dbReference type="PANTHER" id="PTHR10887:SF341">
    <property type="entry name" value="NFX1-TYPE ZINC FINGER-CONTAINING PROTEIN 1"/>
    <property type="match status" value="1"/>
</dbReference>
<evidence type="ECO:0000259" key="3">
    <source>
        <dbReference type="Pfam" id="PF13087"/>
    </source>
</evidence>
<dbReference type="InterPro" id="IPR027417">
    <property type="entry name" value="P-loop_NTPase"/>
</dbReference>
<dbReference type="InterPro" id="IPR047187">
    <property type="entry name" value="SF1_C_Upf1"/>
</dbReference>
<proteinExistence type="predicted"/>
<dbReference type="SUPFAM" id="SSF52540">
    <property type="entry name" value="P-loop containing nucleoside triphosphate hydrolases"/>
    <property type="match status" value="1"/>
</dbReference>
<dbReference type="AlphaFoldDB" id="A0A6A6DIL6"/>
<dbReference type="Gene3D" id="3.40.50.300">
    <property type="entry name" value="P-loop containing nucleotide triphosphate hydrolases"/>
    <property type="match status" value="3"/>
</dbReference>
<dbReference type="Pfam" id="PF13086">
    <property type="entry name" value="AAA_11"/>
    <property type="match status" value="1"/>
</dbReference>
<evidence type="ECO:0000259" key="4">
    <source>
        <dbReference type="Pfam" id="PF25396"/>
    </source>
</evidence>
<dbReference type="EMBL" id="ML994667">
    <property type="protein sequence ID" value="KAF2179341.1"/>
    <property type="molecule type" value="Genomic_DNA"/>
</dbReference>
<reference evidence="5" key="1">
    <citation type="journal article" date="2020" name="Stud. Mycol.">
        <title>101 Dothideomycetes genomes: a test case for predicting lifestyles and emergence of pathogens.</title>
        <authorList>
            <person name="Haridas S."/>
            <person name="Albert R."/>
            <person name="Binder M."/>
            <person name="Bloem J."/>
            <person name="Labutti K."/>
            <person name="Salamov A."/>
            <person name="Andreopoulos B."/>
            <person name="Baker S."/>
            <person name="Barry K."/>
            <person name="Bills G."/>
            <person name="Bluhm B."/>
            <person name="Cannon C."/>
            <person name="Castanera R."/>
            <person name="Culley D."/>
            <person name="Daum C."/>
            <person name="Ezra D."/>
            <person name="Gonzalez J."/>
            <person name="Henrissat B."/>
            <person name="Kuo A."/>
            <person name="Liang C."/>
            <person name="Lipzen A."/>
            <person name="Lutzoni F."/>
            <person name="Magnuson J."/>
            <person name="Mondo S."/>
            <person name="Nolan M."/>
            <person name="Ohm R."/>
            <person name="Pangilinan J."/>
            <person name="Park H.-J."/>
            <person name="Ramirez L."/>
            <person name="Alfaro M."/>
            <person name="Sun H."/>
            <person name="Tritt A."/>
            <person name="Yoshinaga Y."/>
            <person name="Zwiers L.-H."/>
            <person name="Turgeon B."/>
            <person name="Goodwin S."/>
            <person name="Spatafora J."/>
            <person name="Crous P."/>
            <person name="Grigoriev I."/>
        </authorList>
    </citation>
    <scope>NUCLEOTIDE SEQUENCE</scope>
    <source>
        <strain evidence="5">CBS 207.26</strain>
    </source>
</reference>
<dbReference type="GO" id="GO:0004386">
    <property type="term" value="F:helicase activity"/>
    <property type="evidence" value="ECO:0007669"/>
    <property type="project" value="InterPro"/>
</dbReference>
<evidence type="ECO:0000313" key="5">
    <source>
        <dbReference type="EMBL" id="KAF2179341.1"/>
    </source>
</evidence>
<dbReference type="GO" id="GO:0031380">
    <property type="term" value="C:nuclear RNA-directed RNA polymerase complex"/>
    <property type="evidence" value="ECO:0007669"/>
    <property type="project" value="TreeGrafter"/>
</dbReference>
<accession>A0A6A6DIL6</accession>
<organism evidence="5 6">
    <name type="scientific">Zopfia rhizophila CBS 207.26</name>
    <dbReference type="NCBI Taxonomy" id="1314779"/>
    <lineage>
        <taxon>Eukaryota</taxon>
        <taxon>Fungi</taxon>
        <taxon>Dikarya</taxon>
        <taxon>Ascomycota</taxon>
        <taxon>Pezizomycotina</taxon>
        <taxon>Dothideomycetes</taxon>
        <taxon>Dothideomycetes incertae sedis</taxon>
        <taxon>Zopfiaceae</taxon>
        <taxon>Zopfia</taxon>
    </lineage>
</organism>
<dbReference type="CDD" id="cd06008">
    <property type="entry name" value="NF-X1-zinc-finger"/>
    <property type="match status" value="1"/>
</dbReference>
<keyword evidence="1" id="KW-0547">Nucleotide-binding</keyword>
<dbReference type="InterPro" id="IPR041677">
    <property type="entry name" value="DNA2/NAM7_AAA_11"/>
</dbReference>
<name>A0A6A6DIL6_9PEZI</name>
<dbReference type="InterPro" id="IPR057373">
    <property type="entry name" value="ZNFX1"/>
</dbReference>
<dbReference type="Pfam" id="PF25396">
    <property type="entry name" value="ZNFX1"/>
    <property type="match status" value="1"/>
</dbReference>
<sequence length="1160" mass="131955">MSAPNRSNNDIRKYYERARAPVAGGTWLGKPEFPSSAELLPGSVTYQTFDQLVDVEEVRPNKVKWRYESNEDYLRTQYNLLREDAVRPLRDAITELRKSPWLNEAQYTGGTSIGLYEPVYITSTVFSPRGLAVRVAFSLGRVKKQVRWDQSKRLITGTLVALSPADDYFQTTCILATVAARTLVALEQNPPEIDLFFTIPEELEIDSMKKWVMVESRSSYFEASRHTLLALQHMMRETFPLSEHLVGAKEEVAAPMYVQQGPFTDLSSLVTIEESAAFQNVNILQEWPSGESQNLDKSQSKALKQILTKRLAIVQGPPGTGKTYVSIVALKILLAKMKRDDPPIIVTCQTNHALDQLLRRVAEFESKFIRLGGRSKDKDKIKKRTLYEVRSSLSQPKSYTSLKTQATKEIRKLTDMMQMTLAPIEANKPPLDYRFLFKFGLITAEQAESLEMGCVEAMGISSDTPGIQMEQWLGKCLTPCPRPILPDDFGFEFEEEDFEVEQLKELEAEAVAQDDDDIEALKGPVTLLSDNQTGKVGVVRTDDEIRDLLKKTQDLYLTSTSDRSAIYNYFQRQVKKIILTQFRQQAKQYEQWVLQRRIGQWEQDFLLLRDQRVIGMTTTGLSKYRALISSLRPQIILVEEAAETLEPPVTAACVPSLEHLILVGDHKQLRPHCQVRDFENEPYNFNLSLFERMVDNDIEYKTLTRQRRMIPEIRRLLKLIYRTSLADHPTVKDINNRPPVEGMGGCNSFFFTHEWLESQDANMSSLNEKEADMIVGFFDYLCYNGVDSNKITVLTFYNGQRKAILKRLRSHPNLNGRAPFNVVTVDSYQGEENDIVLLSLVRSNKRYKIGFLKVDNRVCVALSRAKRGFYIFGNAEMLACESGIWTDVVEIMYGKKAEKPDTGPKRRVGYRLPLECTNHRRKTWIEELSDWQLINGGCEQSCGCRLPCGHKCMLRCHPFDRSRIVCTQKCLKRVELCGHPCTEVCCDPCKCQFCARGKNGTRAIIKPLHKHDMGAPTPVSPLIDYHDGAFQKNIAAPALAQSAAHSEGSFKKWNNYINGGAQVDDAETMRKAKEIDTKFFESVSSSTVSTTPPLLVPTLIQISPVKKPSKSSRNTNLLIDLDDTPPPLQFQWHQRYHYRHAHETAAVEQKNGHAEFGLLD</sequence>
<dbReference type="GO" id="GO:0031048">
    <property type="term" value="P:regulatory ncRNA-mediated heterochromatin formation"/>
    <property type="evidence" value="ECO:0007669"/>
    <property type="project" value="TreeGrafter"/>
</dbReference>
<protein>
    <submittedName>
        <fullName evidence="5">P-loop containing nucleoside triphosphate hydrolase protein</fullName>
    </submittedName>
</protein>